<reference evidence="1 2" key="1">
    <citation type="submission" date="2020-07" db="EMBL/GenBank/DDBJ databases">
        <title>Luteimonas sp. SJ-92.</title>
        <authorList>
            <person name="Huang X.-X."/>
            <person name="Xu L."/>
            <person name="Sun J.-Q."/>
        </authorList>
    </citation>
    <scope>NUCLEOTIDE SEQUENCE [LARGE SCALE GENOMIC DNA]</scope>
    <source>
        <strain evidence="1 2">SJ-92</strain>
    </source>
</reference>
<dbReference type="RefSeq" id="WP_180679473.1">
    <property type="nucleotide sequence ID" value="NZ_JACCKA010000085.1"/>
</dbReference>
<comment type="caution">
    <text evidence="1">The sequence shown here is derived from an EMBL/GenBank/DDBJ whole genome shotgun (WGS) entry which is preliminary data.</text>
</comment>
<proteinExistence type="predicted"/>
<evidence type="ECO:0000313" key="2">
    <source>
        <dbReference type="Proteomes" id="UP000578091"/>
    </source>
</evidence>
<sequence>MTVSKVLLLTAAVFASIAPFDSHGQSRDTASSDDIASIIYSALPEEQMLQALSDYIAIGDELGKFKERTGLDLGLCLVGGPGVISCSHESGLQIIADPDGIVRILRRSEKTIEGKKFNEQSISTNILEWKGYVRGYPD</sequence>
<protein>
    <submittedName>
        <fullName evidence="1">Uncharacterized protein</fullName>
    </submittedName>
</protein>
<keyword evidence="2" id="KW-1185">Reference proteome</keyword>
<gene>
    <name evidence="1" type="ORF">H0E84_15095</name>
</gene>
<accession>A0A853JEF2</accession>
<organism evidence="1 2">
    <name type="scientific">Luteimonas salinisoli</name>
    <dbReference type="NCBI Taxonomy" id="2752307"/>
    <lineage>
        <taxon>Bacteria</taxon>
        <taxon>Pseudomonadati</taxon>
        <taxon>Pseudomonadota</taxon>
        <taxon>Gammaproteobacteria</taxon>
        <taxon>Lysobacterales</taxon>
        <taxon>Lysobacteraceae</taxon>
        <taxon>Luteimonas</taxon>
    </lineage>
</organism>
<name>A0A853JEF2_9GAMM</name>
<dbReference type="EMBL" id="JACCKA010000085">
    <property type="protein sequence ID" value="NZA27706.1"/>
    <property type="molecule type" value="Genomic_DNA"/>
</dbReference>
<evidence type="ECO:0000313" key="1">
    <source>
        <dbReference type="EMBL" id="NZA27706.1"/>
    </source>
</evidence>
<dbReference type="Proteomes" id="UP000578091">
    <property type="component" value="Unassembled WGS sequence"/>
</dbReference>
<dbReference type="AlphaFoldDB" id="A0A853JEF2"/>